<sequence>MIIQIILQQYKDIFKNQKLSIHQKFLFSQFILLKQILFRKFSFIFINDFAFKLHIQIQQVLKLNINFANFTQYCIFIYIVTSSFLRKLASSNRAKYLLLPIQENLVLVGGAKTEALLPEYLETKQLPVLFIPSISQASGPGTLFEVEIETIKQEIDQNPIYLKFIQILQGQTVLCPIEYKYFLDFFESSTSYCPGPGVTLLV</sequence>
<evidence type="ECO:0000313" key="1">
    <source>
        <dbReference type="EMBL" id="EWS71854.1"/>
    </source>
</evidence>
<keyword evidence="2" id="KW-1185">Reference proteome</keyword>
<proteinExistence type="predicted"/>
<reference evidence="2" key="1">
    <citation type="journal article" date="2006" name="PLoS Biol.">
        <title>Macronuclear genome sequence of the ciliate Tetrahymena thermophila, a model eukaryote.</title>
        <authorList>
            <person name="Eisen J.A."/>
            <person name="Coyne R.S."/>
            <person name="Wu M."/>
            <person name="Wu D."/>
            <person name="Thiagarajan M."/>
            <person name="Wortman J.R."/>
            <person name="Badger J.H."/>
            <person name="Ren Q."/>
            <person name="Amedeo P."/>
            <person name="Jones K.M."/>
            <person name="Tallon L.J."/>
            <person name="Delcher A.L."/>
            <person name="Salzberg S.L."/>
            <person name="Silva J.C."/>
            <person name="Haas B.J."/>
            <person name="Majoros W.H."/>
            <person name="Farzad M."/>
            <person name="Carlton J.M."/>
            <person name="Smith R.K. Jr."/>
            <person name="Garg J."/>
            <person name="Pearlman R.E."/>
            <person name="Karrer K.M."/>
            <person name="Sun L."/>
            <person name="Manning G."/>
            <person name="Elde N.C."/>
            <person name="Turkewitz A.P."/>
            <person name="Asai D.J."/>
            <person name="Wilkes D.E."/>
            <person name="Wang Y."/>
            <person name="Cai H."/>
            <person name="Collins K."/>
            <person name="Stewart B.A."/>
            <person name="Lee S.R."/>
            <person name="Wilamowska K."/>
            <person name="Weinberg Z."/>
            <person name="Ruzzo W.L."/>
            <person name="Wloga D."/>
            <person name="Gaertig J."/>
            <person name="Frankel J."/>
            <person name="Tsao C.-C."/>
            <person name="Gorovsky M.A."/>
            <person name="Keeling P.J."/>
            <person name="Waller R.F."/>
            <person name="Patron N.J."/>
            <person name="Cherry J.M."/>
            <person name="Stover N.A."/>
            <person name="Krieger C.J."/>
            <person name="del Toro C."/>
            <person name="Ryder H.F."/>
            <person name="Williamson S.C."/>
            <person name="Barbeau R.A."/>
            <person name="Hamilton E.P."/>
            <person name="Orias E."/>
        </authorList>
    </citation>
    <scope>NUCLEOTIDE SEQUENCE [LARGE SCALE GENOMIC DNA]</scope>
    <source>
        <strain evidence="2">SB210</strain>
    </source>
</reference>
<accession>W7XG86</accession>
<dbReference type="AlphaFoldDB" id="W7XG86"/>
<organism evidence="1 2">
    <name type="scientific">Tetrahymena thermophila (strain SB210)</name>
    <dbReference type="NCBI Taxonomy" id="312017"/>
    <lineage>
        <taxon>Eukaryota</taxon>
        <taxon>Sar</taxon>
        <taxon>Alveolata</taxon>
        <taxon>Ciliophora</taxon>
        <taxon>Intramacronucleata</taxon>
        <taxon>Oligohymenophorea</taxon>
        <taxon>Hymenostomatida</taxon>
        <taxon>Tetrahymenina</taxon>
        <taxon>Tetrahymenidae</taxon>
        <taxon>Tetrahymena</taxon>
    </lineage>
</organism>
<dbReference type="KEGG" id="tet:TTHERM_000299839"/>
<name>W7XG86_TETTS</name>
<dbReference type="EMBL" id="GG662449">
    <property type="protein sequence ID" value="EWS71854.1"/>
    <property type="molecule type" value="Genomic_DNA"/>
</dbReference>
<evidence type="ECO:0000313" key="2">
    <source>
        <dbReference type="Proteomes" id="UP000009168"/>
    </source>
</evidence>
<protein>
    <submittedName>
        <fullName evidence="1">Uncharacterized protein</fullName>
    </submittedName>
</protein>
<dbReference type="RefSeq" id="XP_012655598.1">
    <property type="nucleotide sequence ID" value="XM_012800144.1"/>
</dbReference>
<dbReference type="GeneID" id="24438277"/>
<gene>
    <name evidence="1" type="ORF">TTHERM_000299839</name>
</gene>
<dbReference type="Proteomes" id="UP000009168">
    <property type="component" value="Unassembled WGS sequence"/>
</dbReference>
<dbReference type="InParanoid" id="W7XG86"/>